<feature type="binding site" evidence="8">
    <location>
        <begin position="36"/>
        <end position="43"/>
    </location>
    <ligand>
        <name>ATP</name>
        <dbReference type="ChEBI" id="CHEBI:30616"/>
    </ligand>
</feature>
<dbReference type="AlphaFoldDB" id="A0AAX2SDF5"/>
<dbReference type="SUPFAM" id="SSF52374">
    <property type="entry name" value="Nucleotidylyl transferase"/>
    <property type="match status" value="1"/>
</dbReference>
<protein>
    <recommendedName>
        <fullName evidence="8">Pantothenate synthetase</fullName>
        <shortName evidence="8">PS</shortName>
        <ecNumber evidence="8">6.3.2.1</ecNumber>
    </recommendedName>
    <alternativeName>
        <fullName evidence="8">Pantoate--beta-alanine ligase</fullName>
    </alternativeName>
    <alternativeName>
        <fullName evidence="8">Pantoate-activating enzyme</fullName>
    </alternativeName>
</protein>
<organism evidence="9 10">
    <name type="scientific">Kocuria rhizophila</name>
    <dbReference type="NCBI Taxonomy" id="72000"/>
    <lineage>
        <taxon>Bacteria</taxon>
        <taxon>Bacillati</taxon>
        <taxon>Actinomycetota</taxon>
        <taxon>Actinomycetes</taxon>
        <taxon>Micrococcales</taxon>
        <taxon>Micrococcaceae</taxon>
        <taxon>Kocuria</taxon>
    </lineage>
</organism>
<evidence type="ECO:0000256" key="2">
    <source>
        <dbReference type="ARBA" id="ARBA00009256"/>
    </source>
</evidence>
<dbReference type="InterPro" id="IPR004821">
    <property type="entry name" value="Cyt_trans-like"/>
</dbReference>
<dbReference type="GO" id="GO:0005524">
    <property type="term" value="F:ATP binding"/>
    <property type="evidence" value="ECO:0007669"/>
    <property type="project" value="UniProtKB-KW"/>
</dbReference>
<dbReference type="Gene3D" id="3.30.1300.10">
    <property type="entry name" value="Pantoate-beta-alanine ligase, C-terminal domain"/>
    <property type="match status" value="1"/>
</dbReference>
<evidence type="ECO:0000256" key="4">
    <source>
        <dbReference type="ARBA" id="ARBA00022655"/>
    </source>
</evidence>
<dbReference type="PANTHER" id="PTHR21299">
    <property type="entry name" value="CYTIDYLATE KINASE/PANTOATE-BETA-ALANINE LIGASE"/>
    <property type="match status" value="1"/>
</dbReference>
<dbReference type="GO" id="GO:0005829">
    <property type="term" value="C:cytosol"/>
    <property type="evidence" value="ECO:0007669"/>
    <property type="project" value="TreeGrafter"/>
</dbReference>
<feature type="active site" description="Proton donor" evidence="8">
    <location>
        <position position="43"/>
    </location>
</feature>
<feature type="binding site" evidence="8">
    <location>
        <position position="165"/>
    </location>
    <ligand>
        <name>(R)-pantoate</name>
        <dbReference type="ChEBI" id="CHEBI:15980"/>
    </ligand>
</feature>
<dbReference type="CDD" id="cd00560">
    <property type="entry name" value="PanC"/>
    <property type="match status" value="1"/>
</dbReference>
<feature type="binding site" evidence="8">
    <location>
        <begin position="159"/>
        <end position="162"/>
    </location>
    <ligand>
        <name>ATP</name>
        <dbReference type="ChEBI" id="CHEBI:30616"/>
    </ligand>
</feature>
<comment type="miscellaneous">
    <text evidence="8">The reaction proceeds by a bi uni uni bi ping pong mechanism.</text>
</comment>
<dbReference type="Pfam" id="PF02569">
    <property type="entry name" value="Pantoate_ligase"/>
    <property type="match status" value="1"/>
</dbReference>
<comment type="catalytic activity">
    <reaction evidence="7 8">
        <text>(R)-pantoate + beta-alanine + ATP = (R)-pantothenate + AMP + diphosphate + H(+)</text>
        <dbReference type="Rhea" id="RHEA:10912"/>
        <dbReference type="ChEBI" id="CHEBI:15378"/>
        <dbReference type="ChEBI" id="CHEBI:15980"/>
        <dbReference type="ChEBI" id="CHEBI:29032"/>
        <dbReference type="ChEBI" id="CHEBI:30616"/>
        <dbReference type="ChEBI" id="CHEBI:33019"/>
        <dbReference type="ChEBI" id="CHEBI:57966"/>
        <dbReference type="ChEBI" id="CHEBI:456215"/>
        <dbReference type="EC" id="6.3.2.1"/>
    </reaction>
</comment>
<reference evidence="9 10" key="1">
    <citation type="submission" date="2019-03" db="EMBL/GenBank/DDBJ databases">
        <title>Genome Sequencing and Assembly of Various Microbes Isolated from Alder Root Nodule.</title>
        <authorList>
            <person name="Swanson E."/>
            <person name="Sevigny J.L."/>
            <person name="Pesce C."/>
            <person name="Davis I."/>
            <person name="Kleiner V."/>
            <person name="Tisa L."/>
        </authorList>
    </citation>
    <scope>NUCLEOTIDE SEQUENCE [LARGE SCALE GENOMIC DNA]</scope>
    <source>
        <strain evidence="9 10">4R-31</strain>
    </source>
</reference>
<dbReference type="GO" id="GO:0004592">
    <property type="term" value="F:pantoate-beta-alanine ligase activity"/>
    <property type="evidence" value="ECO:0007669"/>
    <property type="project" value="UniProtKB-UniRule"/>
</dbReference>
<comment type="subunit">
    <text evidence="8">Homodimer.</text>
</comment>
<feature type="binding site" evidence="8">
    <location>
        <position position="67"/>
    </location>
    <ligand>
        <name>(R)-pantoate</name>
        <dbReference type="ChEBI" id="CHEBI:15980"/>
    </ligand>
</feature>
<dbReference type="NCBIfam" id="TIGR00125">
    <property type="entry name" value="cyt_tran_rel"/>
    <property type="match status" value="1"/>
</dbReference>
<feature type="binding site" evidence="8">
    <location>
        <begin position="196"/>
        <end position="199"/>
    </location>
    <ligand>
        <name>ATP</name>
        <dbReference type="ChEBI" id="CHEBI:30616"/>
    </ligand>
</feature>
<dbReference type="NCBIfam" id="TIGR00018">
    <property type="entry name" value="panC"/>
    <property type="match status" value="1"/>
</dbReference>
<comment type="caution">
    <text evidence="9">The sequence shown here is derived from an EMBL/GenBank/DDBJ whole genome shotgun (WGS) entry which is preliminary data.</text>
</comment>
<dbReference type="Proteomes" id="UP000298017">
    <property type="component" value="Unassembled WGS sequence"/>
</dbReference>
<evidence type="ECO:0000313" key="10">
    <source>
        <dbReference type="Proteomes" id="UP000298017"/>
    </source>
</evidence>
<feature type="binding site" evidence="8">
    <location>
        <position position="188"/>
    </location>
    <ligand>
        <name>ATP</name>
        <dbReference type="ChEBI" id="CHEBI:30616"/>
    </ligand>
</feature>
<keyword evidence="4 8" id="KW-0566">Pantothenate biosynthesis</keyword>
<dbReference type="HAMAP" id="MF_00158">
    <property type="entry name" value="PanC"/>
    <property type="match status" value="1"/>
</dbReference>
<feature type="binding site" evidence="8">
    <location>
        <position position="67"/>
    </location>
    <ligand>
        <name>beta-alanine</name>
        <dbReference type="ChEBI" id="CHEBI:57966"/>
    </ligand>
</feature>
<dbReference type="GeneID" id="93231682"/>
<sequence length="282" mass="30706">MSSTGPLVCTSIAQVREQIESRVARGARSVGLLPTMGALHHGHVQLARRARDENDLAVVSVFVNPLQFGPGEDFESYPRQLEQDLALLAEVGVDLVFAPDVQEMYPDGVPVVSVTSGAAGGVLEGATRPGHFDGALTVVNKLFTIMAPGPGTPFRAYFGEKDAQQLLLMQRMARDFDHRVEIRPVPIVRSERGLALSSRNQYLSEEQAEHALVLHSTLRALAAGELTLEQARQRVDAEPEVSLDYLETVDPRTLEFVAPEPGVLALVAAWVGPTRLIDNMRI</sequence>
<evidence type="ECO:0000256" key="8">
    <source>
        <dbReference type="HAMAP-Rule" id="MF_00158"/>
    </source>
</evidence>
<dbReference type="EMBL" id="SPNK01000018">
    <property type="protein sequence ID" value="TFH98883.1"/>
    <property type="molecule type" value="Genomic_DNA"/>
</dbReference>
<keyword evidence="10" id="KW-1185">Reference proteome</keyword>
<keyword evidence="3 8" id="KW-0436">Ligase</keyword>
<dbReference type="InterPro" id="IPR003721">
    <property type="entry name" value="Pantoate_ligase"/>
</dbReference>
<dbReference type="RefSeq" id="WP_053069381.1">
    <property type="nucleotide sequence ID" value="NZ_CP072262.1"/>
</dbReference>
<gene>
    <name evidence="8" type="primary">panC</name>
    <name evidence="9" type="ORF">E4P33_11355</name>
</gene>
<dbReference type="Gene3D" id="3.40.50.620">
    <property type="entry name" value="HUPs"/>
    <property type="match status" value="1"/>
</dbReference>
<accession>A0AAX2SDF5</accession>
<keyword evidence="5 8" id="KW-0547">Nucleotide-binding</keyword>
<dbReference type="InterPro" id="IPR042176">
    <property type="entry name" value="Pantoate_ligase_C"/>
</dbReference>
<proteinExistence type="inferred from homology"/>
<name>A0AAX2SDF5_KOCRH</name>
<comment type="subcellular location">
    <subcellularLocation>
        <location evidence="8">Cytoplasm</location>
    </subcellularLocation>
</comment>
<dbReference type="GO" id="GO:0015940">
    <property type="term" value="P:pantothenate biosynthetic process"/>
    <property type="evidence" value="ECO:0007669"/>
    <property type="project" value="UniProtKB-UniRule"/>
</dbReference>
<keyword evidence="6 8" id="KW-0067">ATP-binding</keyword>
<comment type="similarity">
    <text evidence="2 8">Belongs to the pantothenate synthetase family.</text>
</comment>
<evidence type="ECO:0000256" key="7">
    <source>
        <dbReference type="ARBA" id="ARBA00048258"/>
    </source>
</evidence>
<keyword evidence="8" id="KW-0963">Cytoplasm</keyword>
<evidence type="ECO:0000256" key="3">
    <source>
        <dbReference type="ARBA" id="ARBA00022598"/>
    </source>
</evidence>
<evidence type="ECO:0000256" key="6">
    <source>
        <dbReference type="ARBA" id="ARBA00022840"/>
    </source>
</evidence>
<dbReference type="EC" id="6.3.2.1" evidence="8"/>
<dbReference type="InterPro" id="IPR014729">
    <property type="entry name" value="Rossmann-like_a/b/a_fold"/>
</dbReference>
<evidence type="ECO:0000256" key="1">
    <source>
        <dbReference type="ARBA" id="ARBA00004990"/>
    </source>
</evidence>
<dbReference type="PANTHER" id="PTHR21299:SF1">
    <property type="entry name" value="PANTOATE--BETA-ALANINE LIGASE"/>
    <property type="match status" value="1"/>
</dbReference>
<evidence type="ECO:0000313" key="9">
    <source>
        <dbReference type="EMBL" id="TFH98883.1"/>
    </source>
</evidence>
<comment type="pathway">
    <text evidence="1 8">Cofactor biosynthesis; (R)-pantothenate biosynthesis; (R)-pantothenate from (R)-pantoate and beta-alanine: step 1/1.</text>
</comment>
<evidence type="ECO:0000256" key="5">
    <source>
        <dbReference type="ARBA" id="ARBA00022741"/>
    </source>
</evidence>
<comment type="function">
    <text evidence="8">Catalyzes the condensation of pantoate with beta-alanine in an ATP-dependent reaction via a pantoyl-adenylate intermediate.</text>
</comment>